<dbReference type="Pfam" id="PF00321">
    <property type="entry name" value="Thionin"/>
    <property type="match status" value="1"/>
</dbReference>
<dbReference type="FunFam" id="3.30.1350.10:FF:000001">
    <property type="entry name" value="Hellethionin-D"/>
    <property type="match status" value="1"/>
</dbReference>
<evidence type="ECO:0000256" key="5">
    <source>
        <dbReference type="ARBA" id="ARBA00022656"/>
    </source>
</evidence>
<evidence type="ECO:0000256" key="1">
    <source>
        <dbReference type="ARBA" id="ARBA00002847"/>
    </source>
</evidence>
<keyword evidence="7" id="KW-1015">Disulfide bond</keyword>
<dbReference type="SUPFAM" id="SSF57429">
    <property type="entry name" value="Crambin-like"/>
    <property type="match status" value="1"/>
</dbReference>
<organism>
    <name type="scientific">Viscum album</name>
    <name type="common">European mistletoe</name>
    <dbReference type="NCBI Taxonomy" id="3972"/>
    <lineage>
        <taxon>Eukaryota</taxon>
        <taxon>Viridiplantae</taxon>
        <taxon>Streptophyta</taxon>
        <taxon>Embryophyta</taxon>
        <taxon>Tracheophyta</taxon>
        <taxon>Spermatophyta</taxon>
        <taxon>Magnoliopsida</taxon>
        <taxon>eudicotyledons</taxon>
        <taxon>Gunneridae</taxon>
        <taxon>Pentapetalae</taxon>
        <taxon>Santalales</taxon>
        <taxon>Viscaceae</taxon>
        <taxon>Viscum</taxon>
    </lineage>
</organism>
<evidence type="ECO:0000256" key="6">
    <source>
        <dbReference type="ARBA" id="ARBA00022821"/>
    </source>
</evidence>
<keyword evidence="5" id="KW-0800">Toxin</keyword>
<dbReference type="PRINTS" id="PR00287">
    <property type="entry name" value="THIONIN"/>
</dbReference>
<dbReference type="Gene3D" id="3.30.1350.10">
    <property type="entry name" value="Thionin-like"/>
    <property type="match status" value="1"/>
</dbReference>
<protein>
    <submittedName>
        <fullName>Thionin</fullName>
    </submittedName>
</protein>
<evidence type="ECO:0000256" key="4">
    <source>
        <dbReference type="ARBA" id="ARBA00022525"/>
    </source>
</evidence>
<evidence type="ECO:0000256" key="7">
    <source>
        <dbReference type="ARBA" id="ARBA00023157"/>
    </source>
</evidence>
<reference key="1">
    <citation type="journal article" date="1993" name="Plant Mol. Biol.">
        <authorList>
            <person name="Schrader-Fischer G."/>
            <person name="Apel K."/>
        </authorList>
    </citation>
    <scope>NUCLEOTIDE SEQUENCE</scope>
</reference>
<dbReference type="InterPro" id="IPR001010">
    <property type="entry name" value="Thionin"/>
</dbReference>
<dbReference type="PANTHER" id="PTHR33920">
    <property type="entry name" value="THIONIN-2.1-RELATED"/>
    <property type="match status" value="1"/>
</dbReference>
<evidence type="ECO:0000256" key="8">
    <source>
        <dbReference type="SAM" id="SignalP"/>
    </source>
</evidence>
<comment type="function">
    <text evidence="1">Thionins are small plant proteins which are toxic to animal cells. They seem to exert their toxic effect at the level of the cell membrane. Their precise function is not known.</text>
</comment>
<feature type="chain" id="PRO_5004333389" evidence="8">
    <location>
        <begin position="27"/>
        <end position="114"/>
    </location>
</feature>
<keyword evidence="4" id="KW-0964">Secreted</keyword>
<dbReference type="InterPro" id="IPR036391">
    <property type="entry name" value="Thionin-like_sf"/>
</dbReference>
<dbReference type="GO" id="GO:0006952">
    <property type="term" value="P:defense response"/>
    <property type="evidence" value="ECO:0007669"/>
    <property type="project" value="UniProtKB-KW"/>
</dbReference>
<dbReference type="GO" id="GO:0090729">
    <property type="term" value="F:toxin activity"/>
    <property type="evidence" value="ECO:0007669"/>
    <property type="project" value="UniProtKB-KW"/>
</dbReference>
<keyword evidence="6" id="KW-0611">Plant defense</keyword>
<accession>Q9S9A0</accession>
<proteinExistence type="inferred from homology"/>
<feature type="signal peptide" evidence="8">
    <location>
        <begin position="1"/>
        <end position="26"/>
    </location>
</feature>
<sequence>MEAARASSMLLLVLLLGALLVSSVESKSCCRNTTGRNCYNACRVPGTPRPVCASLCDCKIISGSKCPADYPRFYCTLGCQSTQCANSNGDAEAVRCKTACSDLCGSTDHDVDDA</sequence>
<dbReference type="AlphaFoldDB" id="Q9S9A0"/>
<dbReference type="PROSITE" id="PS00271">
    <property type="entry name" value="THIONIN"/>
    <property type="match status" value="1"/>
</dbReference>
<dbReference type="GO" id="GO:0005576">
    <property type="term" value="C:extracellular region"/>
    <property type="evidence" value="ECO:0007669"/>
    <property type="project" value="UniProtKB-SubCell"/>
</dbReference>
<comment type="subcellular location">
    <subcellularLocation>
        <location evidence="2">Secreted</location>
    </subcellularLocation>
</comment>
<keyword evidence="8" id="KW-0732">Signal</keyword>
<evidence type="ECO:0000256" key="2">
    <source>
        <dbReference type="ARBA" id="ARBA00004613"/>
    </source>
</evidence>
<comment type="similarity">
    <text evidence="3">Belongs to the plant thionin (TC 1.C.44) family.</text>
</comment>
<evidence type="ECO:0000256" key="3">
    <source>
        <dbReference type="ARBA" id="ARBA00009872"/>
    </source>
</evidence>
<dbReference type="PANTHER" id="PTHR33920:SF2">
    <property type="entry name" value="THIONIN-2.1-RELATED"/>
    <property type="match status" value="1"/>
</dbReference>
<name>Q9S9A0_VISAL</name>